<dbReference type="PROSITE" id="PS50835">
    <property type="entry name" value="IG_LIKE"/>
    <property type="match status" value="1"/>
</dbReference>
<feature type="region of interest" description="Disordered" evidence="1">
    <location>
        <begin position="39"/>
        <end position="65"/>
    </location>
</feature>
<sequence>MIVPPSIRGADGDLPDEITVLVNKSTLLECQVDGSPTPKISWIKDSQPLTPDNTHRLLSNGRTLQ</sequence>
<organism evidence="3 4">
    <name type="scientific">Cirrhinus mrigala</name>
    <name type="common">Mrigala</name>
    <dbReference type="NCBI Taxonomy" id="683832"/>
    <lineage>
        <taxon>Eukaryota</taxon>
        <taxon>Metazoa</taxon>
        <taxon>Chordata</taxon>
        <taxon>Craniata</taxon>
        <taxon>Vertebrata</taxon>
        <taxon>Euteleostomi</taxon>
        <taxon>Actinopterygii</taxon>
        <taxon>Neopterygii</taxon>
        <taxon>Teleostei</taxon>
        <taxon>Ostariophysi</taxon>
        <taxon>Cypriniformes</taxon>
        <taxon>Cyprinidae</taxon>
        <taxon>Labeoninae</taxon>
        <taxon>Labeonini</taxon>
        <taxon>Cirrhinus</taxon>
    </lineage>
</organism>
<feature type="domain" description="Ig-like" evidence="2">
    <location>
        <begin position="5"/>
        <end position="65"/>
    </location>
</feature>
<dbReference type="InterPro" id="IPR013783">
    <property type="entry name" value="Ig-like_fold"/>
</dbReference>
<dbReference type="EMBL" id="JAMKFB020000020">
    <property type="protein sequence ID" value="KAL0164831.1"/>
    <property type="molecule type" value="Genomic_DNA"/>
</dbReference>
<accession>A0ABD0NU82</accession>
<evidence type="ECO:0000259" key="2">
    <source>
        <dbReference type="PROSITE" id="PS50835"/>
    </source>
</evidence>
<dbReference type="SUPFAM" id="SSF48726">
    <property type="entry name" value="Immunoglobulin"/>
    <property type="match status" value="1"/>
</dbReference>
<evidence type="ECO:0000313" key="3">
    <source>
        <dbReference type="EMBL" id="KAL0164831.1"/>
    </source>
</evidence>
<comment type="caution">
    <text evidence="3">The sequence shown here is derived from an EMBL/GenBank/DDBJ whole genome shotgun (WGS) entry which is preliminary data.</text>
</comment>
<feature type="compositionally biased region" description="Polar residues" evidence="1">
    <location>
        <begin position="47"/>
        <end position="65"/>
    </location>
</feature>
<reference evidence="3 4" key="1">
    <citation type="submission" date="2024-05" db="EMBL/GenBank/DDBJ databases">
        <title>Genome sequencing and assembly of Indian major carp, Cirrhinus mrigala (Hamilton, 1822).</title>
        <authorList>
            <person name="Mohindra V."/>
            <person name="Chowdhury L.M."/>
            <person name="Lal K."/>
            <person name="Jena J.K."/>
        </authorList>
    </citation>
    <scope>NUCLEOTIDE SEQUENCE [LARGE SCALE GENOMIC DNA]</scope>
    <source>
        <strain evidence="3">CM1030</strain>
        <tissue evidence="3">Blood</tissue>
    </source>
</reference>
<dbReference type="InterPro" id="IPR007110">
    <property type="entry name" value="Ig-like_dom"/>
</dbReference>
<dbReference type="InterPro" id="IPR036179">
    <property type="entry name" value="Ig-like_dom_sf"/>
</dbReference>
<dbReference type="Proteomes" id="UP001529510">
    <property type="component" value="Unassembled WGS sequence"/>
</dbReference>
<dbReference type="InterPro" id="IPR013098">
    <property type="entry name" value="Ig_I-set"/>
</dbReference>
<name>A0ABD0NU82_CIRMR</name>
<protein>
    <recommendedName>
        <fullName evidence="2">Ig-like domain-containing protein</fullName>
    </recommendedName>
</protein>
<dbReference type="AlphaFoldDB" id="A0ABD0NU82"/>
<proteinExistence type="predicted"/>
<keyword evidence="4" id="KW-1185">Reference proteome</keyword>
<evidence type="ECO:0000313" key="4">
    <source>
        <dbReference type="Proteomes" id="UP001529510"/>
    </source>
</evidence>
<feature type="non-terminal residue" evidence="3">
    <location>
        <position position="65"/>
    </location>
</feature>
<dbReference type="Pfam" id="PF07679">
    <property type="entry name" value="I-set"/>
    <property type="match status" value="1"/>
</dbReference>
<evidence type="ECO:0000256" key="1">
    <source>
        <dbReference type="SAM" id="MobiDB-lite"/>
    </source>
</evidence>
<dbReference type="Gene3D" id="2.60.40.10">
    <property type="entry name" value="Immunoglobulins"/>
    <property type="match status" value="1"/>
</dbReference>
<gene>
    <name evidence="3" type="ORF">M9458_040584</name>
</gene>